<evidence type="ECO:0000313" key="11">
    <source>
        <dbReference type="Proteomes" id="UP000054538"/>
    </source>
</evidence>
<keyword evidence="8" id="KW-0539">Nucleus</keyword>
<keyword evidence="7" id="KW-0694">RNA-binding</keyword>
<dbReference type="GO" id="GO:0005732">
    <property type="term" value="C:sno(s)RNA-containing ribonucleoprotein complex"/>
    <property type="evidence" value="ECO:0007669"/>
    <property type="project" value="InterPro"/>
</dbReference>
<feature type="region of interest" description="Disordered" evidence="9">
    <location>
        <begin position="257"/>
        <end position="340"/>
    </location>
</feature>
<dbReference type="AlphaFoldDB" id="A0A0D0E1G5"/>
<comment type="similarity">
    <text evidence="2">Belongs to the NAF1 family.</text>
</comment>
<name>A0A0D0E1G5_9AGAM</name>
<keyword evidence="4" id="KW-0690">Ribosome biogenesis</keyword>
<sequence>MDIEFKVPSAIPQDLLLIQDLIGTPALLTDTLKDLPDPPNSGDDSIDSTDNEVDSEDEVEADLLPRREENEKLSPIATPGESDSDTGSSSDSEDERVHEKAPSTSHPRRPVHDLDDEESGVTAATAYLQTKNEVVEADVIIPTISEVESDSTLDKVGEVMSIVGNVVIVKGLPADNVKSLSERALDVESLLVFEDRKVLGYIYETFGPTSQPLYQVKFNHQYPLDAEKVRISREVFHVPQRSHFVFVNQLKKLRGSDASNIHDEEPAEDEIEFSDDEQEAAFKAQRRKRRGQSVSSSRQTTPAPSRAHVDDMVDDTFHGSNPYDAYGPYDDDYHVAGPSRPLPIPYDDPYAEPAGLDIHVPDAESDIGIDKERRRGRVYDREFSRASRDRGSGRGTRGRGDRQRQPWSISRRVASQGTHPSTHPPFPATSGEAERATGHGQFPDIRSAYSPARPASNSWAFQQPNNMPVQNYQQPCVQPHINPRFASAFGFNLPGTSAPWVSPRTTPYYMPQPEQNWIDPWTVHDIAGTDGDEDTRAHM</sequence>
<dbReference type="HOGENOM" id="CLU_022331_0_0_1"/>
<dbReference type="InParanoid" id="A0A0D0E1G5"/>
<feature type="compositionally biased region" description="Polar residues" evidence="9">
    <location>
        <begin position="455"/>
        <end position="464"/>
    </location>
</feature>
<dbReference type="OrthoDB" id="21550at2759"/>
<evidence type="ECO:0000256" key="2">
    <source>
        <dbReference type="ARBA" id="ARBA00009801"/>
    </source>
</evidence>
<evidence type="ECO:0000256" key="9">
    <source>
        <dbReference type="SAM" id="MobiDB-lite"/>
    </source>
</evidence>
<dbReference type="Proteomes" id="UP000054538">
    <property type="component" value="Unassembled WGS sequence"/>
</dbReference>
<dbReference type="SUPFAM" id="SSF50447">
    <property type="entry name" value="Translation proteins"/>
    <property type="match status" value="1"/>
</dbReference>
<feature type="compositionally biased region" description="Acidic residues" evidence="9">
    <location>
        <begin position="265"/>
        <end position="279"/>
    </location>
</feature>
<feature type="compositionally biased region" description="Basic and acidic residues" evidence="9">
    <location>
        <begin position="378"/>
        <end position="404"/>
    </location>
</feature>
<dbReference type="InterPro" id="IPR040309">
    <property type="entry name" value="Naf1"/>
</dbReference>
<dbReference type="GO" id="GO:0003723">
    <property type="term" value="F:RNA binding"/>
    <property type="evidence" value="ECO:0007669"/>
    <property type="project" value="UniProtKB-KW"/>
</dbReference>
<protein>
    <recommendedName>
        <fullName evidence="3">H/ACA ribonucleoprotein complex non-core subunit NAF1</fullName>
    </recommendedName>
</protein>
<dbReference type="STRING" id="930991.A0A0D0E1G5"/>
<organism evidence="10 11">
    <name type="scientific">Paxillus rubicundulus Ve08.2h10</name>
    <dbReference type="NCBI Taxonomy" id="930991"/>
    <lineage>
        <taxon>Eukaryota</taxon>
        <taxon>Fungi</taxon>
        <taxon>Dikarya</taxon>
        <taxon>Basidiomycota</taxon>
        <taxon>Agaricomycotina</taxon>
        <taxon>Agaricomycetes</taxon>
        <taxon>Agaricomycetidae</taxon>
        <taxon>Boletales</taxon>
        <taxon>Paxilineae</taxon>
        <taxon>Paxillaceae</taxon>
        <taxon>Paxillus</taxon>
    </lineage>
</organism>
<dbReference type="GO" id="GO:0006364">
    <property type="term" value="P:rRNA processing"/>
    <property type="evidence" value="ECO:0007669"/>
    <property type="project" value="UniProtKB-KW"/>
</dbReference>
<gene>
    <name evidence="10" type="ORF">PAXRUDRAFT_33679</name>
</gene>
<feature type="region of interest" description="Disordered" evidence="9">
    <location>
        <begin position="29"/>
        <end position="119"/>
    </location>
</feature>
<dbReference type="InterPro" id="IPR007504">
    <property type="entry name" value="H/ACA_rnp_Gar1/Naf1"/>
</dbReference>
<dbReference type="Gene3D" id="2.40.10.230">
    <property type="entry name" value="Probable tRNA pseudouridine synthase domain"/>
    <property type="match status" value="1"/>
</dbReference>
<dbReference type="GO" id="GO:0000493">
    <property type="term" value="P:box H/ACA snoRNP assembly"/>
    <property type="evidence" value="ECO:0007669"/>
    <property type="project" value="InterPro"/>
</dbReference>
<keyword evidence="11" id="KW-1185">Reference proteome</keyword>
<evidence type="ECO:0000256" key="3">
    <source>
        <dbReference type="ARBA" id="ARBA00021438"/>
    </source>
</evidence>
<dbReference type="GO" id="GO:0005634">
    <property type="term" value="C:nucleus"/>
    <property type="evidence" value="ECO:0007669"/>
    <property type="project" value="UniProtKB-SubCell"/>
</dbReference>
<evidence type="ECO:0000256" key="1">
    <source>
        <dbReference type="ARBA" id="ARBA00004123"/>
    </source>
</evidence>
<feature type="compositionally biased region" description="Basic and acidic residues" evidence="9">
    <location>
        <begin position="63"/>
        <end position="72"/>
    </location>
</feature>
<dbReference type="GO" id="GO:0001522">
    <property type="term" value="P:pseudouridine synthesis"/>
    <property type="evidence" value="ECO:0007669"/>
    <property type="project" value="InterPro"/>
</dbReference>
<proteinExistence type="inferred from homology"/>
<dbReference type="PANTHER" id="PTHR31633:SF1">
    <property type="entry name" value="H_ACA RIBONUCLEOPROTEIN COMPLEX NON-CORE SUBUNIT NAF1"/>
    <property type="match status" value="1"/>
</dbReference>
<dbReference type="InterPro" id="IPR038664">
    <property type="entry name" value="Gar1/Naf1_Cbf5-bd_sf"/>
</dbReference>
<dbReference type="PANTHER" id="PTHR31633">
    <property type="entry name" value="H/ACA RIBONUCLEOPROTEIN COMPLEX NON-CORE SUBUNIT NAF1"/>
    <property type="match status" value="1"/>
</dbReference>
<feature type="compositionally biased region" description="Acidic residues" evidence="9">
    <location>
        <begin position="44"/>
        <end position="61"/>
    </location>
</feature>
<comment type="subcellular location">
    <subcellularLocation>
        <location evidence="1">Nucleus</location>
    </subcellularLocation>
</comment>
<accession>A0A0D0E1G5</accession>
<reference evidence="11" key="2">
    <citation type="submission" date="2015-01" db="EMBL/GenBank/DDBJ databases">
        <title>Evolutionary Origins and Diversification of the Mycorrhizal Mutualists.</title>
        <authorList>
            <consortium name="DOE Joint Genome Institute"/>
            <consortium name="Mycorrhizal Genomics Consortium"/>
            <person name="Kohler A."/>
            <person name="Kuo A."/>
            <person name="Nagy L.G."/>
            <person name="Floudas D."/>
            <person name="Copeland A."/>
            <person name="Barry K.W."/>
            <person name="Cichocki N."/>
            <person name="Veneault-Fourrey C."/>
            <person name="LaButti K."/>
            <person name="Lindquist E.A."/>
            <person name="Lipzen A."/>
            <person name="Lundell T."/>
            <person name="Morin E."/>
            <person name="Murat C."/>
            <person name="Riley R."/>
            <person name="Ohm R."/>
            <person name="Sun H."/>
            <person name="Tunlid A."/>
            <person name="Henrissat B."/>
            <person name="Grigoriev I.V."/>
            <person name="Hibbett D.S."/>
            <person name="Martin F."/>
        </authorList>
    </citation>
    <scope>NUCLEOTIDE SEQUENCE [LARGE SCALE GENOMIC DNA]</scope>
    <source>
        <strain evidence="11">Ve08.2h10</strain>
    </source>
</reference>
<keyword evidence="5" id="KW-0698">rRNA processing</keyword>
<evidence type="ECO:0000256" key="6">
    <source>
        <dbReference type="ARBA" id="ARBA00022553"/>
    </source>
</evidence>
<keyword evidence="6" id="KW-0597">Phosphoprotein</keyword>
<dbReference type="InterPro" id="IPR009000">
    <property type="entry name" value="Transl_B-barrel_sf"/>
</dbReference>
<evidence type="ECO:0000256" key="4">
    <source>
        <dbReference type="ARBA" id="ARBA00022517"/>
    </source>
</evidence>
<dbReference type="Pfam" id="PF04410">
    <property type="entry name" value="Gar1"/>
    <property type="match status" value="1"/>
</dbReference>
<reference evidence="10 11" key="1">
    <citation type="submission" date="2014-04" db="EMBL/GenBank/DDBJ databases">
        <authorList>
            <consortium name="DOE Joint Genome Institute"/>
            <person name="Kuo A."/>
            <person name="Kohler A."/>
            <person name="Jargeat P."/>
            <person name="Nagy L.G."/>
            <person name="Floudas D."/>
            <person name="Copeland A."/>
            <person name="Barry K.W."/>
            <person name="Cichocki N."/>
            <person name="Veneault-Fourrey C."/>
            <person name="LaButti K."/>
            <person name="Lindquist E.A."/>
            <person name="Lipzen A."/>
            <person name="Lundell T."/>
            <person name="Morin E."/>
            <person name="Murat C."/>
            <person name="Sun H."/>
            <person name="Tunlid A."/>
            <person name="Henrissat B."/>
            <person name="Grigoriev I.V."/>
            <person name="Hibbett D.S."/>
            <person name="Martin F."/>
            <person name="Nordberg H.P."/>
            <person name="Cantor M.N."/>
            <person name="Hua S.X."/>
        </authorList>
    </citation>
    <scope>NUCLEOTIDE SEQUENCE [LARGE SCALE GENOMIC DNA]</scope>
    <source>
        <strain evidence="10 11">Ve08.2h10</strain>
    </source>
</reference>
<evidence type="ECO:0000256" key="8">
    <source>
        <dbReference type="ARBA" id="ARBA00023242"/>
    </source>
</evidence>
<feature type="region of interest" description="Disordered" evidence="9">
    <location>
        <begin position="378"/>
        <end position="464"/>
    </location>
</feature>
<feature type="compositionally biased region" description="Polar residues" evidence="9">
    <location>
        <begin position="292"/>
        <end position="303"/>
    </location>
</feature>
<dbReference type="EMBL" id="KN825127">
    <property type="protein sequence ID" value="KIK94144.1"/>
    <property type="molecule type" value="Genomic_DNA"/>
</dbReference>
<evidence type="ECO:0000256" key="7">
    <source>
        <dbReference type="ARBA" id="ARBA00022884"/>
    </source>
</evidence>
<evidence type="ECO:0000256" key="5">
    <source>
        <dbReference type="ARBA" id="ARBA00022552"/>
    </source>
</evidence>
<evidence type="ECO:0000313" key="10">
    <source>
        <dbReference type="EMBL" id="KIK94144.1"/>
    </source>
</evidence>
<feature type="compositionally biased region" description="Basic and acidic residues" evidence="9">
    <location>
        <begin position="307"/>
        <end position="317"/>
    </location>
</feature>